<dbReference type="InterPro" id="IPR036412">
    <property type="entry name" value="HAD-like_sf"/>
</dbReference>
<dbReference type="PANTHER" id="PTHR43481">
    <property type="entry name" value="FRUCTOSE-1-PHOSPHATE PHOSPHATASE"/>
    <property type="match status" value="1"/>
</dbReference>
<dbReference type="SFLD" id="SFLDG01135">
    <property type="entry name" value="C1.5.6:_HAD__Beta-PGM__Phospha"/>
    <property type="match status" value="1"/>
</dbReference>
<accession>A0A8J3A3U0</accession>
<dbReference type="RefSeq" id="WP_155139912.1">
    <property type="nucleotide sequence ID" value="NZ_BMGZ01000002.1"/>
</dbReference>
<evidence type="ECO:0000313" key="4">
    <source>
        <dbReference type="Proteomes" id="UP000818603"/>
    </source>
</evidence>
<dbReference type="PANTHER" id="PTHR43481:SF4">
    <property type="entry name" value="GLYCEROL-1-PHOSPHATE PHOSPHOHYDROLASE 1-RELATED"/>
    <property type="match status" value="1"/>
</dbReference>
<dbReference type="SUPFAM" id="SSF56784">
    <property type="entry name" value="HAD-like"/>
    <property type="match status" value="1"/>
</dbReference>
<dbReference type="GO" id="GO:0050308">
    <property type="term" value="F:sugar-phosphatase activity"/>
    <property type="evidence" value="ECO:0007669"/>
    <property type="project" value="TreeGrafter"/>
</dbReference>
<dbReference type="Proteomes" id="UP000818603">
    <property type="component" value="Unassembled WGS sequence"/>
</dbReference>
<reference evidence="1" key="3">
    <citation type="submission" date="2020-09" db="EMBL/GenBank/DDBJ databases">
        <authorList>
            <person name="Sun Q."/>
            <person name="Zhou Y."/>
        </authorList>
    </citation>
    <scope>NUCLEOTIDE SEQUENCE</scope>
    <source>
        <strain evidence="1">CGMCC 1.14984</strain>
    </source>
</reference>
<evidence type="ECO:0000313" key="3">
    <source>
        <dbReference type="Proteomes" id="UP000621856"/>
    </source>
</evidence>
<keyword evidence="4" id="KW-1185">Reference proteome</keyword>
<reference evidence="1" key="1">
    <citation type="journal article" date="2014" name="Int. J. Syst. Evol. Microbiol.">
        <title>Complete genome sequence of Corynebacterium casei LMG S-19264T (=DSM 44701T), isolated from a smear-ripened cheese.</title>
        <authorList>
            <consortium name="US DOE Joint Genome Institute (JGI-PGF)"/>
            <person name="Walter F."/>
            <person name="Albersmeier A."/>
            <person name="Kalinowski J."/>
            <person name="Ruckert C."/>
        </authorList>
    </citation>
    <scope>NUCLEOTIDE SEQUENCE</scope>
    <source>
        <strain evidence="1">CGMCC 1.14984</strain>
    </source>
</reference>
<dbReference type="Gene3D" id="3.40.50.1000">
    <property type="entry name" value="HAD superfamily/HAD-like"/>
    <property type="match status" value="1"/>
</dbReference>
<name>A0A8J3A3U0_9PROT</name>
<dbReference type="NCBIfam" id="TIGR01509">
    <property type="entry name" value="HAD-SF-IA-v3"/>
    <property type="match status" value="1"/>
</dbReference>
<gene>
    <name evidence="2" type="ORF">FF098_009555</name>
    <name evidence="1" type="ORF">GCM10011355_19230</name>
</gene>
<dbReference type="InterPro" id="IPR006439">
    <property type="entry name" value="HAD-SF_hydro_IA"/>
</dbReference>
<evidence type="ECO:0000313" key="2">
    <source>
        <dbReference type="EMBL" id="NHK28147.1"/>
    </source>
</evidence>
<proteinExistence type="predicted"/>
<dbReference type="InterPro" id="IPR023214">
    <property type="entry name" value="HAD_sf"/>
</dbReference>
<dbReference type="SFLD" id="SFLDS00003">
    <property type="entry name" value="Haloacid_Dehalogenase"/>
    <property type="match status" value="1"/>
</dbReference>
<comment type="caution">
    <text evidence="1">The sequence shown here is derived from an EMBL/GenBank/DDBJ whole genome shotgun (WGS) entry which is preliminary data.</text>
</comment>
<dbReference type="Proteomes" id="UP000621856">
    <property type="component" value="Unassembled WGS sequence"/>
</dbReference>
<dbReference type="EMBL" id="VCJR02000002">
    <property type="protein sequence ID" value="NHK28147.1"/>
    <property type="molecule type" value="Genomic_DNA"/>
</dbReference>
<dbReference type="Gene3D" id="1.10.150.240">
    <property type="entry name" value="Putative phosphatase, domain 2"/>
    <property type="match status" value="1"/>
</dbReference>
<dbReference type="Pfam" id="PF00702">
    <property type="entry name" value="Hydrolase"/>
    <property type="match status" value="1"/>
</dbReference>
<dbReference type="InterPro" id="IPR023198">
    <property type="entry name" value="PGP-like_dom2"/>
</dbReference>
<reference evidence="2 4" key="2">
    <citation type="submission" date="2020-02" db="EMBL/GenBank/DDBJ databases">
        <title>Genome sequence of Parvularcula flava strain NH6-79.</title>
        <authorList>
            <person name="Abdul Karim M.H."/>
            <person name="Lam M.Q."/>
            <person name="Chen S.J."/>
            <person name="Yahya A."/>
            <person name="Shahir S."/>
            <person name="Shamsir M.S."/>
            <person name="Chong C.S."/>
        </authorList>
    </citation>
    <scope>NUCLEOTIDE SEQUENCE [LARGE SCALE GENOMIC DNA]</scope>
    <source>
        <strain evidence="2 4">NH6-79</strain>
    </source>
</reference>
<evidence type="ECO:0000313" key="1">
    <source>
        <dbReference type="EMBL" id="GGH97604.1"/>
    </source>
</evidence>
<sequence>MTPSRFKAIIFDCDGVLVDSEIVGLDDVVDYLAGHGFEWDAKHLISTFTGMRDDVFSAALRSEYERILGRPASDAEAEALFEGLVEKRRAKRDTLQAVPGAEKSVMAVKALTGIRTAVASSSRMVYLDRKLKHCGLWDYFAPDVYSAEAVAHGKPAPDIFLYTAERIGIDPADCLVIEDAHHGVAAAKAAGMAVWGFTGGGHCFEGHGERLAEAGAARIVEHHDVLAEMMGDLSHS</sequence>
<dbReference type="EMBL" id="BMGZ01000002">
    <property type="protein sequence ID" value="GGH97604.1"/>
    <property type="molecule type" value="Genomic_DNA"/>
</dbReference>
<organism evidence="1 3">
    <name type="scientific">Aquisalinus luteolus</name>
    <dbReference type="NCBI Taxonomy" id="1566827"/>
    <lineage>
        <taxon>Bacteria</taxon>
        <taxon>Pseudomonadati</taxon>
        <taxon>Pseudomonadota</taxon>
        <taxon>Alphaproteobacteria</taxon>
        <taxon>Parvularculales</taxon>
        <taxon>Parvularculaceae</taxon>
        <taxon>Aquisalinus</taxon>
    </lineage>
</organism>
<dbReference type="InterPro" id="IPR051806">
    <property type="entry name" value="HAD-like_SPP"/>
</dbReference>
<protein>
    <submittedName>
        <fullName evidence="2">HAD family phosphatase</fullName>
    </submittedName>
    <submittedName>
        <fullName evidence="1">Haloacid dehalogenase</fullName>
    </submittedName>
</protein>
<dbReference type="SFLD" id="SFLDG01129">
    <property type="entry name" value="C1.5:_HAD__Beta-PGM__Phosphata"/>
    <property type="match status" value="1"/>
</dbReference>
<dbReference type="AlphaFoldDB" id="A0A8J3A3U0"/>